<dbReference type="AlphaFoldDB" id="A0A2T7UNQ8"/>
<dbReference type="RefSeq" id="WP_107753314.1">
    <property type="nucleotide sequence ID" value="NZ_QBKF01000009.1"/>
</dbReference>
<feature type="transmembrane region" description="Helical" evidence="1">
    <location>
        <begin position="205"/>
        <end position="225"/>
    </location>
</feature>
<dbReference type="OrthoDB" id="7738422at2"/>
<gene>
    <name evidence="2" type="ORF">DDE23_17090</name>
</gene>
<evidence type="ECO:0000256" key="1">
    <source>
        <dbReference type="SAM" id="Phobius"/>
    </source>
</evidence>
<feature type="transmembrane region" description="Helical" evidence="1">
    <location>
        <begin position="237"/>
        <end position="262"/>
    </location>
</feature>
<feature type="transmembrane region" description="Helical" evidence="1">
    <location>
        <begin position="78"/>
        <end position="96"/>
    </location>
</feature>
<dbReference type="Proteomes" id="UP000244810">
    <property type="component" value="Unassembled WGS sequence"/>
</dbReference>
<proteinExistence type="predicted"/>
<name>A0A2T7UNQ8_9RHOB</name>
<protein>
    <submittedName>
        <fullName evidence="2">Uncharacterized protein</fullName>
    </submittedName>
</protein>
<organism evidence="2 3">
    <name type="scientific">Pararhodobacter aggregans</name>
    <dbReference type="NCBI Taxonomy" id="404875"/>
    <lineage>
        <taxon>Bacteria</taxon>
        <taxon>Pseudomonadati</taxon>
        <taxon>Pseudomonadota</taxon>
        <taxon>Alphaproteobacteria</taxon>
        <taxon>Rhodobacterales</taxon>
        <taxon>Paracoccaceae</taxon>
        <taxon>Pararhodobacter</taxon>
    </lineage>
</organism>
<feature type="transmembrane region" description="Helical" evidence="1">
    <location>
        <begin position="38"/>
        <end position="57"/>
    </location>
</feature>
<feature type="transmembrane region" description="Helical" evidence="1">
    <location>
        <begin position="12"/>
        <end position="32"/>
    </location>
</feature>
<reference evidence="2 3" key="1">
    <citation type="journal article" date="2011" name="Syst. Appl. Microbiol.">
        <title>Defluviimonas denitrificans gen. nov., sp. nov., and Pararhodobacter aggregans gen. nov., sp. nov., non-phototrophic Rhodobacteraceae from the biofilter of a marine aquaculture.</title>
        <authorList>
            <person name="Foesel B.U."/>
            <person name="Drake H.L."/>
            <person name="Schramm A."/>
        </authorList>
    </citation>
    <scope>NUCLEOTIDE SEQUENCE [LARGE SCALE GENOMIC DNA]</scope>
    <source>
        <strain evidence="2 3">D1-19</strain>
    </source>
</reference>
<evidence type="ECO:0000313" key="2">
    <source>
        <dbReference type="EMBL" id="PVE46355.1"/>
    </source>
</evidence>
<accession>A0A2T7UNQ8</accession>
<evidence type="ECO:0000313" key="3">
    <source>
        <dbReference type="Proteomes" id="UP000244810"/>
    </source>
</evidence>
<feature type="transmembrane region" description="Helical" evidence="1">
    <location>
        <begin position="145"/>
        <end position="164"/>
    </location>
</feature>
<keyword evidence="1" id="KW-0472">Membrane</keyword>
<comment type="caution">
    <text evidence="2">The sequence shown here is derived from an EMBL/GenBank/DDBJ whole genome shotgun (WGS) entry which is preliminary data.</text>
</comment>
<keyword evidence="1" id="KW-0812">Transmembrane</keyword>
<keyword evidence="1" id="KW-1133">Transmembrane helix</keyword>
<sequence length="283" mass="29829">MGDAKSKSHVPGAAARALLVVVLALFPALVVPSTAPDTAQSMILLAVFAGGIVFAEYASEYPGLIEFRFAAPFNRTRFALIALMTVLLALMQRNLVEPGILGGFATAAGALCGQILDFGLSPVRLLVNALPASVPAEHLALVRDGAALALVLAATTVAGFVTAIRLNAWPMGNGPFNVWINLPTFDPTAGNDVVLRLQRHARINIALGLILPFLLPGAVIVSEVLVKPLTLLSPMGFVWGIVLWAYVPASLVMRGVAMARVARMIRASRRRFADSEGNAFATA</sequence>
<keyword evidence="3" id="KW-1185">Reference proteome</keyword>
<dbReference type="EMBL" id="QDDR01000009">
    <property type="protein sequence ID" value="PVE46355.1"/>
    <property type="molecule type" value="Genomic_DNA"/>
</dbReference>